<dbReference type="AlphaFoldDB" id="A0A1M6Y1B6"/>
<dbReference type="GO" id="GO:0005856">
    <property type="term" value="C:cytoskeleton"/>
    <property type="evidence" value="ECO:0007669"/>
    <property type="project" value="TreeGrafter"/>
</dbReference>
<accession>A0A1M6Y1B6</accession>
<name>A0A1M6Y1B6_PSETH</name>
<comment type="similarity">
    <text evidence="1">Belongs to the aldolase class II family.</text>
</comment>
<feature type="domain" description="Class II aldolase/adducin N-terminal" evidence="2">
    <location>
        <begin position="28"/>
        <end position="208"/>
    </location>
</feature>
<dbReference type="PANTHER" id="PTHR10672:SF3">
    <property type="entry name" value="PROTEIN HU-LI TAI SHAO"/>
    <property type="match status" value="1"/>
</dbReference>
<proteinExistence type="inferred from homology"/>
<dbReference type="SUPFAM" id="SSF53639">
    <property type="entry name" value="AraD/HMP-PK domain-like"/>
    <property type="match status" value="1"/>
</dbReference>
<evidence type="ECO:0000259" key="2">
    <source>
        <dbReference type="SMART" id="SM01007"/>
    </source>
</evidence>
<dbReference type="RefSeq" id="WP_073459081.1">
    <property type="nucleotide sequence ID" value="NZ_FRAP01000018.1"/>
</dbReference>
<evidence type="ECO:0000313" key="3">
    <source>
        <dbReference type="EMBL" id="SHL11976.1"/>
    </source>
</evidence>
<dbReference type="GO" id="GO:0051015">
    <property type="term" value="F:actin filament binding"/>
    <property type="evidence" value="ECO:0007669"/>
    <property type="project" value="TreeGrafter"/>
</dbReference>
<dbReference type="NCBIfam" id="NF004855">
    <property type="entry name" value="PRK06208.1"/>
    <property type="match status" value="1"/>
</dbReference>
<dbReference type="FunFam" id="3.40.225.10:FF:000009">
    <property type="entry name" value="Class II aldolase/adducin N-terminal"/>
    <property type="match status" value="1"/>
</dbReference>
<dbReference type="SMART" id="SM01007">
    <property type="entry name" value="Aldolase_II"/>
    <property type="match status" value="1"/>
</dbReference>
<reference evidence="3 4" key="1">
    <citation type="submission" date="2016-11" db="EMBL/GenBank/DDBJ databases">
        <authorList>
            <person name="Jaros S."/>
            <person name="Januszkiewicz K."/>
            <person name="Wedrychowicz H."/>
        </authorList>
    </citation>
    <scope>NUCLEOTIDE SEQUENCE [LARGE SCALE GENOMIC DNA]</scope>
    <source>
        <strain evidence="3 4">DSM 43832</strain>
    </source>
</reference>
<protein>
    <submittedName>
        <fullName evidence="3">Ribulose-5-phosphate 4-epimerase/Fuculose-1-phosphate aldolase</fullName>
    </submittedName>
</protein>
<dbReference type="InterPro" id="IPR001303">
    <property type="entry name" value="Aldolase_II/adducin_N"/>
</dbReference>
<dbReference type="STRING" id="1848.SAMN05443637_118128"/>
<sequence length="257" mass="28547">MAEPPRTMVFAEPPTFGSVEEERLDRKQRLAVALRAFARFGFDMGVAGHITARDPEFPDRFWVNPFGMHFGLVRASDLILVDHEGQVLAGDGILNTAAFRIHSEIHAARPDVVAAAHAHSVYGTAWSALDRPLLPLTNESCMFFEDHVLHTDHTGVTLEELKAKAIAQNLGPHRAAVLRNHGVVTVGRSVDEAAWWFITFEHCCRVQLLAEAAGDVVPAEPEDARVVRDTMGTPRAAWFSFQPLYQLIVREQPDVLE</sequence>
<dbReference type="InterPro" id="IPR036409">
    <property type="entry name" value="Aldolase_II/adducin_N_sf"/>
</dbReference>
<dbReference type="InterPro" id="IPR051017">
    <property type="entry name" value="Aldolase-II_Adducin_sf"/>
</dbReference>
<dbReference type="Gene3D" id="3.40.225.10">
    <property type="entry name" value="Class II aldolase/adducin N-terminal domain"/>
    <property type="match status" value="1"/>
</dbReference>
<dbReference type="Proteomes" id="UP000184363">
    <property type="component" value="Unassembled WGS sequence"/>
</dbReference>
<dbReference type="PANTHER" id="PTHR10672">
    <property type="entry name" value="ADDUCIN"/>
    <property type="match status" value="1"/>
</dbReference>
<dbReference type="Pfam" id="PF00596">
    <property type="entry name" value="Aldolase_II"/>
    <property type="match status" value="1"/>
</dbReference>
<evidence type="ECO:0000256" key="1">
    <source>
        <dbReference type="ARBA" id="ARBA00037961"/>
    </source>
</evidence>
<keyword evidence="4" id="KW-1185">Reference proteome</keyword>
<evidence type="ECO:0000313" key="4">
    <source>
        <dbReference type="Proteomes" id="UP000184363"/>
    </source>
</evidence>
<organism evidence="3 4">
    <name type="scientific">Pseudonocardia thermophila</name>
    <dbReference type="NCBI Taxonomy" id="1848"/>
    <lineage>
        <taxon>Bacteria</taxon>
        <taxon>Bacillati</taxon>
        <taxon>Actinomycetota</taxon>
        <taxon>Actinomycetes</taxon>
        <taxon>Pseudonocardiales</taxon>
        <taxon>Pseudonocardiaceae</taxon>
        <taxon>Pseudonocardia</taxon>
    </lineage>
</organism>
<gene>
    <name evidence="3" type="ORF">SAMN05443637_118128</name>
</gene>
<dbReference type="OrthoDB" id="3729465at2"/>
<dbReference type="EMBL" id="FRAP01000018">
    <property type="protein sequence ID" value="SHL11976.1"/>
    <property type="molecule type" value="Genomic_DNA"/>
</dbReference>